<feature type="compositionally biased region" description="Basic and acidic residues" evidence="1">
    <location>
        <begin position="30"/>
        <end position="47"/>
    </location>
</feature>
<reference evidence="2" key="1">
    <citation type="journal article" date="2009" name="Plant Mol. Biol.">
        <title>Insights into corn genes derived from large-scale cDNA sequencing.</title>
        <authorList>
            <person name="Alexandrov N.N."/>
            <person name="Brover V.V."/>
            <person name="Freidin S."/>
            <person name="Troukhan M.E."/>
            <person name="Tatarinova T.V."/>
            <person name="Zhang H."/>
            <person name="Swaller T.J."/>
            <person name="Lu Y.P."/>
            <person name="Bouck J."/>
            <person name="Flavell R.B."/>
            <person name="Feldmann K.A."/>
        </authorList>
    </citation>
    <scope>NUCLEOTIDE SEQUENCE</scope>
</reference>
<proteinExistence type="evidence at transcript level"/>
<organism evidence="2">
    <name type="scientific">Zea mays</name>
    <name type="common">Maize</name>
    <dbReference type="NCBI Taxonomy" id="4577"/>
    <lineage>
        <taxon>Eukaryota</taxon>
        <taxon>Viridiplantae</taxon>
        <taxon>Streptophyta</taxon>
        <taxon>Embryophyta</taxon>
        <taxon>Tracheophyta</taxon>
        <taxon>Spermatophyta</taxon>
        <taxon>Magnoliopsida</taxon>
        <taxon>Liliopsida</taxon>
        <taxon>Poales</taxon>
        <taxon>Poaceae</taxon>
        <taxon>PACMAD clade</taxon>
        <taxon>Panicoideae</taxon>
        <taxon>Andropogonodae</taxon>
        <taxon>Andropogoneae</taxon>
        <taxon>Tripsacinae</taxon>
        <taxon>Zea</taxon>
    </lineage>
</organism>
<sequence length="60" mass="7100">MVDRITQERVTRVIKHKLLHEASSPGCKPLPHDERTRDKDRSKDDKNKHRSYRQIDSFGS</sequence>
<protein>
    <submittedName>
        <fullName evidence="2">Uncharacterized protein</fullName>
    </submittedName>
</protein>
<name>B6U5R7_MAIZE</name>
<feature type="region of interest" description="Disordered" evidence="1">
    <location>
        <begin position="16"/>
        <end position="60"/>
    </location>
</feature>
<accession>B6U5R7</accession>
<evidence type="ECO:0000256" key="1">
    <source>
        <dbReference type="SAM" id="MobiDB-lite"/>
    </source>
</evidence>
<evidence type="ECO:0000313" key="2">
    <source>
        <dbReference type="EMBL" id="ACG44700.1"/>
    </source>
</evidence>
<dbReference type="EMBL" id="EU972582">
    <property type="protein sequence ID" value="ACG44700.1"/>
    <property type="molecule type" value="mRNA"/>
</dbReference>
<dbReference type="AlphaFoldDB" id="B6U5R7"/>